<evidence type="ECO:0000256" key="5">
    <source>
        <dbReference type="ARBA" id="ARBA00012458"/>
    </source>
</evidence>
<comment type="pathway">
    <text evidence="3 12">Cofactor biosynthesis; tetrahydrofolate biosynthesis; 7,8-dihydrofolate from 2-amino-4-hydroxy-6-hydroxymethyl-7,8-dihydropteridine diphosphate and 4-aminobenzoate: step 1/2.</text>
</comment>
<dbReference type="PROSITE" id="PS50972">
    <property type="entry name" value="PTERIN_BINDING"/>
    <property type="match status" value="1"/>
</dbReference>
<dbReference type="OrthoDB" id="9811744at2"/>
<dbReference type="EC" id="2.5.1.15" evidence="5 12"/>
<evidence type="ECO:0000256" key="6">
    <source>
        <dbReference type="ARBA" id="ARBA00016919"/>
    </source>
</evidence>
<gene>
    <name evidence="14" type="primary">folP</name>
    <name evidence="14" type="ORF">DL796_02775</name>
</gene>
<dbReference type="CDD" id="cd00739">
    <property type="entry name" value="DHPS"/>
    <property type="match status" value="1"/>
</dbReference>
<dbReference type="PANTHER" id="PTHR20941:SF1">
    <property type="entry name" value="FOLIC ACID SYNTHESIS PROTEIN FOL1"/>
    <property type="match status" value="1"/>
</dbReference>
<comment type="cofactor">
    <cofactor evidence="2 12">
        <name>Mg(2+)</name>
        <dbReference type="ChEBI" id="CHEBI:18420"/>
    </cofactor>
</comment>
<dbReference type="RefSeq" id="WP_110199749.1">
    <property type="nucleotide sequence ID" value="NZ_QICH01000001.1"/>
</dbReference>
<name>A0A318D5B6_9GAMM</name>
<keyword evidence="7 12" id="KW-0808">Transferase</keyword>
<dbReference type="GO" id="GO:0046656">
    <property type="term" value="P:folic acid biosynthetic process"/>
    <property type="evidence" value="ECO:0007669"/>
    <property type="project" value="UniProtKB-KW"/>
</dbReference>
<protein>
    <recommendedName>
        <fullName evidence="6 12">Dihydropteroate synthase</fullName>
        <shortName evidence="12">DHPS</shortName>
        <ecNumber evidence="5 12">2.5.1.15</ecNumber>
    </recommendedName>
    <alternativeName>
        <fullName evidence="11 12">Dihydropteroate pyrophosphorylase</fullName>
    </alternativeName>
</protein>
<evidence type="ECO:0000256" key="11">
    <source>
        <dbReference type="ARBA" id="ARBA00030193"/>
    </source>
</evidence>
<dbReference type="NCBIfam" id="TIGR01496">
    <property type="entry name" value="DHPS"/>
    <property type="match status" value="1"/>
</dbReference>
<evidence type="ECO:0000313" key="15">
    <source>
        <dbReference type="Proteomes" id="UP000247689"/>
    </source>
</evidence>
<dbReference type="InterPro" id="IPR045031">
    <property type="entry name" value="DHP_synth-like"/>
</dbReference>
<evidence type="ECO:0000256" key="10">
    <source>
        <dbReference type="ARBA" id="ARBA00022909"/>
    </source>
</evidence>
<reference evidence="14 15" key="1">
    <citation type="submission" date="2018-05" db="EMBL/GenBank/DDBJ databases">
        <title>Kangiella spongicola genome sequence.</title>
        <authorList>
            <person name="Maclea K.S."/>
            <person name="Goen A.E."/>
            <person name="Kelley C."/>
            <person name="Underriner A."/>
            <person name="Silverwood T."/>
            <person name="Trachtenberg A.M."/>
        </authorList>
    </citation>
    <scope>NUCLEOTIDE SEQUENCE [LARGE SCALE GENOMIC DNA]</scope>
    <source>
        <strain evidence="14 15">ATCC BAA-2076</strain>
    </source>
</reference>
<comment type="catalytic activity">
    <reaction evidence="1">
        <text>(7,8-dihydropterin-6-yl)methyl diphosphate + 4-aminobenzoate = 7,8-dihydropteroate + diphosphate</text>
        <dbReference type="Rhea" id="RHEA:19949"/>
        <dbReference type="ChEBI" id="CHEBI:17836"/>
        <dbReference type="ChEBI" id="CHEBI:17839"/>
        <dbReference type="ChEBI" id="CHEBI:33019"/>
        <dbReference type="ChEBI" id="CHEBI:72950"/>
        <dbReference type="EC" id="2.5.1.15"/>
    </reaction>
</comment>
<dbReference type="Gene3D" id="3.20.20.20">
    <property type="entry name" value="Dihydropteroate synthase-like"/>
    <property type="match status" value="1"/>
</dbReference>
<sequence length="270" mass="29520">MSKLAKLLQRPEPLVMGILNTTPDSFSDGGQFVDKASAEARVKSMIEAGAEIIDIGGESTRPGATEVSVQQELDRVLPMIECAKQNDAIVSVDTSKAEVMQEALKLEVDLINDVRSFTAPGALKVVSSSDVHICIMHMQGEPRTMQQNPQYDNVVTEVQEALIKRIAECEEKGISKNRIIIDPGFGFGKTLEHNCQLMKQLESFRIIDCPLLVGVSRKTMIGQILDKDIAERGLGSVVAATYAALNGAKILRVHDVEETVQAMRIINAFQ</sequence>
<evidence type="ECO:0000256" key="3">
    <source>
        <dbReference type="ARBA" id="ARBA00004763"/>
    </source>
</evidence>
<evidence type="ECO:0000256" key="9">
    <source>
        <dbReference type="ARBA" id="ARBA00022842"/>
    </source>
</evidence>
<keyword evidence="10 12" id="KW-0289">Folate biosynthesis</keyword>
<dbReference type="InterPro" id="IPR011005">
    <property type="entry name" value="Dihydropteroate_synth-like_sf"/>
</dbReference>
<keyword evidence="15" id="KW-1185">Reference proteome</keyword>
<dbReference type="Pfam" id="PF00809">
    <property type="entry name" value="Pterin_bind"/>
    <property type="match status" value="1"/>
</dbReference>
<evidence type="ECO:0000256" key="12">
    <source>
        <dbReference type="RuleBase" id="RU361205"/>
    </source>
</evidence>
<evidence type="ECO:0000313" key="14">
    <source>
        <dbReference type="EMBL" id="PXF64081.1"/>
    </source>
</evidence>
<keyword evidence="8 12" id="KW-0479">Metal-binding</keyword>
<dbReference type="AlphaFoldDB" id="A0A318D5B6"/>
<dbReference type="EMBL" id="QICH01000001">
    <property type="protein sequence ID" value="PXF64081.1"/>
    <property type="molecule type" value="Genomic_DNA"/>
</dbReference>
<dbReference type="FunFam" id="3.20.20.20:FF:000006">
    <property type="entry name" value="Dihydropteroate synthase"/>
    <property type="match status" value="1"/>
</dbReference>
<dbReference type="SUPFAM" id="SSF51717">
    <property type="entry name" value="Dihydropteroate synthetase-like"/>
    <property type="match status" value="1"/>
</dbReference>
<evidence type="ECO:0000256" key="2">
    <source>
        <dbReference type="ARBA" id="ARBA00001946"/>
    </source>
</evidence>
<dbReference type="GO" id="GO:0046654">
    <property type="term" value="P:tetrahydrofolate biosynthetic process"/>
    <property type="evidence" value="ECO:0007669"/>
    <property type="project" value="UniProtKB-UniPathway"/>
</dbReference>
<proteinExistence type="inferred from homology"/>
<dbReference type="GO" id="GO:0004156">
    <property type="term" value="F:dihydropteroate synthase activity"/>
    <property type="evidence" value="ECO:0007669"/>
    <property type="project" value="UniProtKB-EC"/>
</dbReference>
<comment type="function">
    <text evidence="12">Catalyzes the condensation of para-aminobenzoate (pABA) with 6-hydroxymethyl-7,8-dihydropterin diphosphate (DHPt-PP) to form 7,8-dihydropteroate (H2Pte), the immediate precursor of folate derivatives.</text>
</comment>
<evidence type="ECO:0000256" key="4">
    <source>
        <dbReference type="ARBA" id="ARBA00009503"/>
    </source>
</evidence>
<dbReference type="PROSITE" id="PS00792">
    <property type="entry name" value="DHPS_1"/>
    <property type="match status" value="1"/>
</dbReference>
<accession>A0A318D5B6</accession>
<keyword evidence="9 12" id="KW-0460">Magnesium</keyword>
<dbReference type="GO" id="GO:0046872">
    <property type="term" value="F:metal ion binding"/>
    <property type="evidence" value="ECO:0007669"/>
    <property type="project" value="UniProtKB-KW"/>
</dbReference>
<dbReference type="GO" id="GO:0005829">
    <property type="term" value="C:cytosol"/>
    <property type="evidence" value="ECO:0007669"/>
    <property type="project" value="TreeGrafter"/>
</dbReference>
<dbReference type="PROSITE" id="PS00793">
    <property type="entry name" value="DHPS_2"/>
    <property type="match status" value="1"/>
</dbReference>
<feature type="domain" description="Pterin-binding" evidence="13">
    <location>
        <begin position="13"/>
        <end position="264"/>
    </location>
</feature>
<dbReference type="Proteomes" id="UP000247689">
    <property type="component" value="Unassembled WGS sequence"/>
</dbReference>
<dbReference type="UniPathway" id="UPA00077">
    <property type="reaction ID" value="UER00156"/>
</dbReference>
<evidence type="ECO:0000256" key="7">
    <source>
        <dbReference type="ARBA" id="ARBA00022679"/>
    </source>
</evidence>
<comment type="similarity">
    <text evidence="4 12">Belongs to the DHPS family.</text>
</comment>
<evidence type="ECO:0000256" key="8">
    <source>
        <dbReference type="ARBA" id="ARBA00022723"/>
    </source>
</evidence>
<evidence type="ECO:0000256" key="1">
    <source>
        <dbReference type="ARBA" id="ARBA00000012"/>
    </source>
</evidence>
<comment type="caution">
    <text evidence="14">The sequence shown here is derived from an EMBL/GenBank/DDBJ whole genome shotgun (WGS) entry which is preliminary data.</text>
</comment>
<organism evidence="14 15">
    <name type="scientific">Kangiella spongicola</name>
    <dbReference type="NCBI Taxonomy" id="796379"/>
    <lineage>
        <taxon>Bacteria</taxon>
        <taxon>Pseudomonadati</taxon>
        <taxon>Pseudomonadota</taxon>
        <taxon>Gammaproteobacteria</taxon>
        <taxon>Kangiellales</taxon>
        <taxon>Kangiellaceae</taxon>
        <taxon>Kangiella</taxon>
    </lineage>
</organism>
<dbReference type="InterPro" id="IPR000489">
    <property type="entry name" value="Pterin-binding_dom"/>
</dbReference>
<evidence type="ECO:0000259" key="13">
    <source>
        <dbReference type="PROSITE" id="PS50972"/>
    </source>
</evidence>
<dbReference type="InterPro" id="IPR006390">
    <property type="entry name" value="DHP_synth_dom"/>
</dbReference>
<dbReference type="PANTHER" id="PTHR20941">
    <property type="entry name" value="FOLATE SYNTHESIS PROTEINS"/>
    <property type="match status" value="1"/>
</dbReference>